<dbReference type="Pfam" id="PF20142">
    <property type="entry name" value="Scaffold"/>
    <property type="match status" value="1"/>
</dbReference>
<dbReference type="PROSITE" id="PS52029">
    <property type="entry name" value="LD_TPASE"/>
    <property type="match status" value="1"/>
</dbReference>
<dbReference type="Proteomes" id="UP001207742">
    <property type="component" value="Unassembled WGS sequence"/>
</dbReference>
<dbReference type="InterPro" id="IPR038063">
    <property type="entry name" value="Transpep_catalytic_dom"/>
</dbReference>
<accession>A0ABT3IGA2</accession>
<keyword evidence="11" id="KW-1185">Reference proteome</keyword>
<protein>
    <submittedName>
        <fullName evidence="10">L,D-transpeptidase family protein</fullName>
    </submittedName>
</protein>
<feature type="active site" description="Nucleophile" evidence="7">
    <location>
        <position position="449"/>
    </location>
</feature>
<dbReference type="PANTHER" id="PTHR41533">
    <property type="entry name" value="L,D-TRANSPEPTIDASE HI_1667-RELATED"/>
    <property type="match status" value="1"/>
</dbReference>
<keyword evidence="4 7" id="KW-0133">Cell shape</keyword>
<keyword evidence="6 7" id="KW-0961">Cell wall biogenesis/degradation</keyword>
<dbReference type="PROSITE" id="PS51257">
    <property type="entry name" value="PROKAR_LIPOPROTEIN"/>
    <property type="match status" value="1"/>
</dbReference>
<feature type="domain" description="L,D-TPase catalytic" evidence="9">
    <location>
        <begin position="315"/>
        <end position="477"/>
    </location>
</feature>
<keyword evidence="5 7" id="KW-0573">Peptidoglycan synthesis</keyword>
<dbReference type="CDD" id="cd16913">
    <property type="entry name" value="YkuD_like"/>
    <property type="match status" value="1"/>
</dbReference>
<evidence type="ECO:0000259" key="9">
    <source>
        <dbReference type="PROSITE" id="PS52029"/>
    </source>
</evidence>
<comment type="similarity">
    <text evidence="2">Belongs to the YkuD family.</text>
</comment>
<evidence type="ECO:0000256" key="1">
    <source>
        <dbReference type="ARBA" id="ARBA00004752"/>
    </source>
</evidence>
<evidence type="ECO:0000256" key="6">
    <source>
        <dbReference type="ARBA" id="ARBA00023316"/>
    </source>
</evidence>
<dbReference type="InterPro" id="IPR045380">
    <property type="entry name" value="LD_TPept_scaffold_dom"/>
</dbReference>
<comment type="pathway">
    <text evidence="1 7">Cell wall biogenesis; peptidoglycan biosynthesis.</text>
</comment>
<keyword evidence="8" id="KW-0732">Signal</keyword>
<dbReference type="RefSeq" id="WP_264727816.1">
    <property type="nucleotide sequence ID" value="NZ_JAPDNR010000001.1"/>
</dbReference>
<dbReference type="InterPro" id="IPR005490">
    <property type="entry name" value="LD_TPept_cat_dom"/>
</dbReference>
<dbReference type="EMBL" id="JAPDNS010000001">
    <property type="protein sequence ID" value="MCW3482961.1"/>
    <property type="molecule type" value="Genomic_DNA"/>
</dbReference>
<evidence type="ECO:0000256" key="2">
    <source>
        <dbReference type="ARBA" id="ARBA00005992"/>
    </source>
</evidence>
<dbReference type="SUPFAM" id="SSF141523">
    <property type="entry name" value="L,D-transpeptidase catalytic domain-like"/>
    <property type="match status" value="1"/>
</dbReference>
<evidence type="ECO:0000256" key="5">
    <source>
        <dbReference type="ARBA" id="ARBA00022984"/>
    </source>
</evidence>
<dbReference type="PANTHER" id="PTHR41533:SF2">
    <property type="entry name" value="BLR7131 PROTEIN"/>
    <property type="match status" value="1"/>
</dbReference>
<evidence type="ECO:0000256" key="7">
    <source>
        <dbReference type="PROSITE-ProRule" id="PRU01373"/>
    </source>
</evidence>
<name>A0ABT3IGA2_9BACT</name>
<gene>
    <name evidence="10" type="ORF">OL497_03610</name>
</gene>
<dbReference type="Gene3D" id="2.40.440.10">
    <property type="entry name" value="L,D-transpeptidase catalytic domain-like"/>
    <property type="match status" value="1"/>
</dbReference>
<feature type="signal peptide" evidence="8">
    <location>
        <begin position="1"/>
        <end position="23"/>
    </location>
</feature>
<evidence type="ECO:0000256" key="4">
    <source>
        <dbReference type="ARBA" id="ARBA00022960"/>
    </source>
</evidence>
<dbReference type="Pfam" id="PF03734">
    <property type="entry name" value="YkuD"/>
    <property type="match status" value="1"/>
</dbReference>
<keyword evidence="3" id="KW-0808">Transferase</keyword>
<reference evidence="10 11" key="1">
    <citation type="submission" date="2022-10" db="EMBL/GenBank/DDBJ databases">
        <title>Chitinophaga nivalis PC15 sp. nov., isolated from Pyeongchang county, South Korea.</title>
        <authorList>
            <person name="Trinh H.N."/>
        </authorList>
    </citation>
    <scope>NUCLEOTIDE SEQUENCE [LARGE SCALE GENOMIC DNA]</scope>
    <source>
        <strain evidence="10 11">PC14</strain>
    </source>
</reference>
<organism evidence="10 11">
    <name type="scientific">Chitinophaga nivalis</name>
    <dbReference type="NCBI Taxonomy" id="2991709"/>
    <lineage>
        <taxon>Bacteria</taxon>
        <taxon>Pseudomonadati</taxon>
        <taxon>Bacteroidota</taxon>
        <taxon>Chitinophagia</taxon>
        <taxon>Chitinophagales</taxon>
        <taxon>Chitinophagaceae</taxon>
        <taxon>Chitinophaga</taxon>
    </lineage>
</organism>
<dbReference type="InterPro" id="IPR036365">
    <property type="entry name" value="PGBD-like_sf"/>
</dbReference>
<feature type="chain" id="PRO_5046278246" evidence="8">
    <location>
        <begin position="24"/>
        <end position="528"/>
    </location>
</feature>
<evidence type="ECO:0000256" key="8">
    <source>
        <dbReference type="SAM" id="SignalP"/>
    </source>
</evidence>
<feature type="active site" description="Proton donor/acceptor" evidence="7">
    <location>
        <position position="430"/>
    </location>
</feature>
<proteinExistence type="inferred from homology"/>
<evidence type="ECO:0000313" key="11">
    <source>
        <dbReference type="Proteomes" id="UP001207742"/>
    </source>
</evidence>
<dbReference type="InterPro" id="IPR052905">
    <property type="entry name" value="LD-transpeptidase_YkuD-like"/>
</dbReference>
<dbReference type="SUPFAM" id="SSF47090">
    <property type="entry name" value="PGBD-like"/>
    <property type="match status" value="1"/>
</dbReference>
<sequence length="528" mass="60243">MKRFVTVIGLVCILMISCGTASAPAPHTNEEEPPPLPLTPRNLSITRAHAFNDLFIDSSQVEQFIVTQGLDDTTAWRLRSFYNARNFEFAWMDSKGPTEQAAAFRSLYNYNNDTAGSKALDIRLDMLMGEDDLRVSEKDPAMIQVELQLTRRLIQYFNKRPAGVTEIEHMIPVLKYPVMQLADSMLQLPDKNYPAAVKMKPWLKIYRNYVESGGWQPVAISKNAWQKGQSSPEIIPVKKRLLLTGELTDNDTTPLFNDALEIAINRFRNSNGYTENGVLNDTVVRALNVSAAQRLQQVLVNMERIKWMPVSPAGKWILANIPAFELHVLDGEAKVFDMDIVVGKEGHSTTMFSGRLNQIVFNPYWNIPRSIVRKEILPAMQRNRNYLSARNMQVTGHVGGIPVIRQLPGRRNALGRVKFLFPNSYHIYFHDTPNKRLFNRDSRAYSHGCIRLKEPAKLAKFLLEDSPQWTHEKIDSAMNGGKQRYVTLQHPVPVIITYYTTWLDTADQLHFAADVYGHDEKIKAKLFR</sequence>
<evidence type="ECO:0000313" key="10">
    <source>
        <dbReference type="EMBL" id="MCW3482961.1"/>
    </source>
</evidence>
<evidence type="ECO:0000256" key="3">
    <source>
        <dbReference type="ARBA" id="ARBA00022679"/>
    </source>
</evidence>
<comment type="caution">
    <text evidence="10">The sequence shown here is derived from an EMBL/GenBank/DDBJ whole genome shotgun (WGS) entry which is preliminary data.</text>
</comment>